<dbReference type="PROSITE" id="PS50853">
    <property type="entry name" value="FN3"/>
    <property type="match status" value="1"/>
</dbReference>
<dbReference type="SMART" id="SM00060">
    <property type="entry name" value="FN3"/>
    <property type="match status" value="1"/>
</dbReference>
<dbReference type="Gene3D" id="2.60.40.10">
    <property type="entry name" value="Immunoglobulins"/>
    <property type="match status" value="1"/>
</dbReference>
<dbReference type="AlphaFoldDB" id="A0AAJ7TI15"/>
<dbReference type="InterPro" id="IPR013783">
    <property type="entry name" value="Ig-like_fold"/>
</dbReference>
<dbReference type="Proteomes" id="UP001318040">
    <property type="component" value="Chromosome 28"/>
</dbReference>
<feature type="compositionally biased region" description="Polar residues" evidence="1">
    <location>
        <begin position="96"/>
        <end position="120"/>
    </location>
</feature>
<evidence type="ECO:0000256" key="1">
    <source>
        <dbReference type="SAM" id="MobiDB-lite"/>
    </source>
</evidence>
<feature type="region of interest" description="Disordered" evidence="1">
    <location>
        <begin position="1"/>
        <end position="56"/>
    </location>
</feature>
<evidence type="ECO:0000313" key="4">
    <source>
        <dbReference type="RefSeq" id="XP_032818245.1"/>
    </source>
</evidence>
<accession>A0AAJ7TI15</accession>
<feature type="compositionally biased region" description="Low complexity" evidence="1">
    <location>
        <begin position="77"/>
        <end position="95"/>
    </location>
</feature>
<dbReference type="CDD" id="cd00063">
    <property type="entry name" value="FN3"/>
    <property type="match status" value="1"/>
</dbReference>
<name>A0AAJ7TI15_PETMA</name>
<evidence type="ECO:0000259" key="2">
    <source>
        <dbReference type="PROSITE" id="PS50853"/>
    </source>
</evidence>
<gene>
    <name evidence="4" type="primary">LOC116947007</name>
</gene>
<feature type="region of interest" description="Disordered" evidence="1">
    <location>
        <begin position="77"/>
        <end position="120"/>
    </location>
</feature>
<organism evidence="3 4">
    <name type="scientific">Petromyzon marinus</name>
    <name type="common">Sea lamprey</name>
    <dbReference type="NCBI Taxonomy" id="7757"/>
    <lineage>
        <taxon>Eukaryota</taxon>
        <taxon>Metazoa</taxon>
        <taxon>Chordata</taxon>
        <taxon>Craniata</taxon>
        <taxon>Vertebrata</taxon>
        <taxon>Cyclostomata</taxon>
        <taxon>Hyperoartia</taxon>
        <taxon>Petromyzontiformes</taxon>
        <taxon>Petromyzontidae</taxon>
        <taxon>Petromyzon</taxon>
    </lineage>
</organism>
<proteinExistence type="predicted"/>
<dbReference type="InterPro" id="IPR003961">
    <property type="entry name" value="FN3_dom"/>
</dbReference>
<dbReference type="RefSeq" id="XP_032818245.1">
    <property type="nucleotide sequence ID" value="XM_032962354.1"/>
</dbReference>
<reference evidence="4" key="1">
    <citation type="submission" date="2025-08" db="UniProtKB">
        <authorList>
            <consortium name="RefSeq"/>
        </authorList>
    </citation>
    <scope>IDENTIFICATION</scope>
    <source>
        <tissue evidence="4">Sperm</tissue>
    </source>
</reference>
<evidence type="ECO:0000313" key="3">
    <source>
        <dbReference type="Proteomes" id="UP001318040"/>
    </source>
</evidence>
<dbReference type="InterPro" id="IPR036116">
    <property type="entry name" value="FN3_sf"/>
</dbReference>
<dbReference type="KEGG" id="pmrn:116947007"/>
<keyword evidence="3" id="KW-1185">Reference proteome</keyword>
<feature type="domain" description="Fibronectin type-III" evidence="2">
    <location>
        <begin position="152"/>
        <end position="241"/>
    </location>
</feature>
<feature type="compositionally biased region" description="Polar residues" evidence="1">
    <location>
        <begin position="1"/>
        <end position="37"/>
    </location>
</feature>
<sequence length="266" mass="27376">MTGAINSTQLLPGSSPMTGAMNSTKLPPASSPMTGALTSTQLPPASSPLTTLSTMTPSTTVTSATTTVTSVTTTVVTSATPSPNKTSPTTTSSTSVYNLVSGNTTGSTSPQHQTNTTTLPSATNLSLSTMSTLSGAWFTTLSSTAVILVPGSVRNLTFTNRGVTNTSLEVTWLSALGAVEKYTVLIAPIDSPSISINYNGSLTAKFAGLRPRVQYIVTVKTIGKGNVSDEGVSVTQSTGRYPHDCVIVEDETFNSDVPMPTHGEST</sequence>
<protein>
    <submittedName>
        <fullName evidence="4">GPI-anchored protein pfl2</fullName>
    </submittedName>
</protein>
<dbReference type="Pfam" id="PF00041">
    <property type="entry name" value="fn3"/>
    <property type="match status" value="1"/>
</dbReference>
<feature type="compositionally biased region" description="Low complexity" evidence="1">
    <location>
        <begin position="38"/>
        <end position="56"/>
    </location>
</feature>
<dbReference type="SUPFAM" id="SSF49265">
    <property type="entry name" value="Fibronectin type III"/>
    <property type="match status" value="1"/>
</dbReference>